<feature type="region of interest" description="Disordered" evidence="9">
    <location>
        <begin position="25"/>
        <end position="48"/>
    </location>
</feature>
<feature type="transmembrane region" description="Helical" evidence="10">
    <location>
        <begin position="102"/>
        <end position="121"/>
    </location>
</feature>
<dbReference type="OrthoDB" id="3222at2759"/>
<dbReference type="Gene3D" id="1.20.1080.10">
    <property type="entry name" value="Glycerol uptake facilitator protein"/>
    <property type="match status" value="1"/>
</dbReference>
<keyword evidence="6 10" id="KW-1133">Transmembrane helix</keyword>
<dbReference type="GO" id="GO:0015250">
    <property type="term" value="F:water channel activity"/>
    <property type="evidence" value="ECO:0007669"/>
    <property type="project" value="TreeGrafter"/>
</dbReference>
<evidence type="ECO:0000313" key="11">
    <source>
        <dbReference type="EMBL" id="ORY88992.1"/>
    </source>
</evidence>
<evidence type="ECO:0000256" key="5">
    <source>
        <dbReference type="ARBA" id="ARBA00022692"/>
    </source>
</evidence>
<evidence type="ECO:0000256" key="8">
    <source>
        <dbReference type="RuleBase" id="RU000477"/>
    </source>
</evidence>
<dbReference type="STRING" id="106004.A0A1Y2FY35"/>
<evidence type="ECO:0000256" key="2">
    <source>
        <dbReference type="ARBA" id="ARBA00006175"/>
    </source>
</evidence>
<keyword evidence="3 8" id="KW-0813">Transport</keyword>
<feature type="transmembrane region" description="Helical" evidence="10">
    <location>
        <begin position="260"/>
        <end position="280"/>
    </location>
</feature>
<evidence type="ECO:0000256" key="4">
    <source>
        <dbReference type="ARBA" id="ARBA00022475"/>
    </source>
</evidence>
<dbReference type="PROSITE" id="PS00221">
    <property type="entry name" value="MIP"/>
    <property type="match status" value="1"/>
</dbReference>
<evidence type="ECO:0000256" key="6">
    <source>
        <dbReference type="ARBA" id="ARBA00022989"/>
    </source>
</evidence>
<protein>
    <submittedName>
        <fullName evidence="11">Aquaporin-like protein</fullName>
    </submittedName>
</protein>
<feature type="transmembrane region" description="Helical" evidence="10">
    <location>
        <begin position="215"/>
        <end position="240"/>
    </location>
</feature>
<feature type="transmembrane region" description="Helical" evidence="10">
    <location>
        <begin position="188"/>
        <end position="208"/>
    </location>
</feature>
<sequence length="338" mass="35857">MSSPPLSTHTDITHFEQPILHKNEGAFGQDGSPITVPDRQRQLGARERSGASKLRHDILCGVGEFAGTFLFLFMAFMGAQSAIYNRGVGESTLIKANDNETILYIAISFGMSLLVVAWAFFRITGSAFNPAVTFALWLVGGCTARRAAGVIFAQMLGGIAAAGTAKGLTLGPFGVANRVAPGISYGQAWGVEMFTTGLLVFTVLMLAAEKSRTTFLAPVGIGMALFIGHIASIGWTGAGINPARTFGPDVVNGSFVGYTWLYYVGQMSGSLVATVLYVLLKNLDYQGVVGEIDVDHAASEGLLISAPMARAFSMFPGVHMKHAVRDVGVEHEDASRKV</sequence>
<name>A0A1Y2FY35_9BASI</name>
<keyword evidence="4" id="KW-1003">Cell membrane</keyword>
<dbReference type="PRINTS" id="PR00783">
    <property type="entry name" value="MINTRINSICP"/>
</dbReference>
<dbReference type="SUPFAM" id="SSF81338">
    <property type="entry name" value="Aquaporin-like"/>
    <property type="match status" value="1"/>
</dbReference>
<dbReference type="PANTHER" id="PTHR19139:SF199">
    <property type="entry name" value="MIP17260P"/>
    <property type="match status" value="1"/>
</dbReference>
<comment type="caution">
    <text evidence="11">The sequence shown here is derived from an EMBL/GenBank/DDBJ whole genome shotgun (WGS) entry which is preliminary data.</text>
</comment>
<dbReference type="InterPro" id="IPR023271">
    <property type="entry name" value="Aquaporin-like"/>
</dbReference>
<accession>A0A1Y2FY35</accession>
<dbReference type="PANTHER" id="PTHR19139">
    <property type="entry name" value="AQUAPORIN TRANSPORTER"/>
    <property type="match status" value="1"/>
</dbReference>
<dbReference type="InterPro" id="IPR034294">
    <property type="entry name" value="Aquaporin_transptr"/>
</dbReference>
<dbReference type="InterPro" id="IPR000425">
    <property type="entry name" value="MIP"/>
</dbReference>
<comment type="subcellular location">
    <subcellularLocation>
        <location evidence="1">Cell membrane</location>
        <topology evidence="1">Multi-pass membrane protein</topology>
    </subcellularLocation>
</comment>
<evidence type="ECO:0000256" key="1">
    <source>
        <dbReference type="ARBA" id="ARBA00004651"/>
    </source>
</evidence>
<evidence type="ECO:0000256" key="7">
    <source>
        <dbReference type="ARBA" id="ARBA00023136"/>
    </source>
</evidence>
<organism evidence="11 12">
    <name type="scientific">Leucosporidium creatinivorum</name>
    <dbReference type="NCBI Taxonomy" id="106004"/>
    <lineage>
        <taxon>Eukaryota</taxon>
        <taxon>Fungi</taxon>
        <taxon>Dikarya</taxon>
        <taxon>Basidiomycota</taxon>
        <taxon>Pucciniomycotina</taxon>
        <taxon>Microbotryomycetes</taxon>
        <taxon>Leucosporidiales</taxon>
        <taxon>Leucosporidium</taxon>
    </lineage>
</organism>
<feature type="transmembrane region" description="Helical" evidence="10">
    <location>
        <begin position="147"/>
        <end position="168"/>
    </location>
</feature>
<dbReference type="Pfam" id="PF00230">
    <property type="entry name" value="MIP"/>
    <property type="match status" value="1"/>
</dbReference>
<feature type="transmembrane region" description="Helical" evidence="10">
    <location>
        <begin position="58"/>
        <end position="82"/>
    </location>
</feature>
<dbReference type="InParanoid" id="A0A1Y2FY35"/>
<comment type="similarity">
    <text evidence="2 8">Belongs to the MIP/aquaporin (TC 1.A.8) family.</text>
</comment>
<keyword evidence="12" id="KW-1185">Reference proteome</keyword>
<evidence type="ECO:0000256" key="10">
    <source>
        <dbReference type="SAM" id="Phobius"/>
    </source>
</evidence>
<dbReference type="GO" id="GO:0005886">
    <property type="term" value="C:plasma membrane"/>
    <property type="evidence" value="ECO:0007669"/>
    <property type="project" value="UniProtKB-SubCell"/>
</dbReference>
<evidence type="ECO:0000313" key="12">
    <source>
        <dbReference type="Proteomes" id="UP000193467"/>
    </source>
</evidence>
<reference evidence="11 12" key="1">
    <citation type="submission" date="2016-07" db="EMBL/GenBank/DDBJ databases">
        <title>Pervasive Adenine N6-methylation of Active Genes in Fungi.</title>
        <authorList>
            <consortium name="DOE Joint Genome Institute"/>
            <person name="Mondo S.J."/>
            <person name="Dannebaum R.O."/>
            <person name="Kuo R.C."/>
            <person name="Labutti K."/>
            <person name="Haridas S."/>
            <person name="Kuo A."/>
            <person name="Salamov A."/>
            <person name="Ahrendt S.R."/>
            <person name="Lipzen A."/>
            <person name="Sullivan W."/>
            <person name="Andreopoulos W.B."/>
            <person name="Clum A."/>
            <person name="Lindquist E."/>
            <person name="Daum C."/>
            <person name="Ramamoorthy G.K."/>
            <person name="Gryganskyi A."/>
            <person name="Culley D."/>
            <person name="Magnuson J.K."/>
            <person name="James T.Y."/>
            <person name="O'Malley M.A."/>
            <person name="Stajich J.E."/>
            <person name="Spatafora J.W."/>
            <person name="Visel A."/>
            <person name="Grigoriev I.V."/>
        </authorList>
    </citation>
    <scope>NUCLEOTIDE SEQUENCE [LARGE SCALE GENOMIC DNA]</scope>
    <source>
        <strain evidence="11 12">62-1032</strain>
    </source>
</reference>
<feature type="compositionally biased region" description="Basic and acidic residues" evidence="9">
    <location>
        <begin position="38"/>
        <end position="48"/>
    </location>
</feature>
<gene>
    <name evidence="11" type="ORF">BCR35DRAFT_300753</name>
</gene>
<dbReference type="Proteomes" id="UP000193467">
    <property type="component" value="Unassembled WGS sequence"/>
</dbReference>
<evidence type="ECO:0000256" key="9">
    <source>
        <dbReference type="SAM" id="MobiDB-lite"/>
    </source>
</evidence>
<dbReference type="EMBL" id="MCGR01000007">
    <property type="protein sequence ID" value="ORY88992.1"/>
    <property type="molecule type" value="Genomic_DNA"/>
</dbReference>
<keyword evidence="7 10" id="KW-0472">Membrane</keyword>
<evidence type="ECO:0000256" key="3">
    <source>
        <dbReference type="ARBA" id="ARBA00022448"/>
    </source>
</evidence>
<dbReference type="InterPro" id="IPR022357">
    <property type="entry name" value="MIP_CS"/>
</dbReference>
<dbReference type="AlphaFoldDB" id="A0A1Y2FY35"/>
<proteinExistence type="inferred from homology"/>
<keyword evidence="5 8" id="KW-0812">Transmembrane</keyword>